<dbReference type="PANTHER" id="PTHR46888:SF1">
    <property type="entry name" value="RIBONUCLEASE H"/>
    <property type="match status" value="1"/>
</dbReference>
<gene>
    <name evidence="3" type="ORF">Y1Q_0018523</name>
</gene>
<dbReference type="EMBL" id="AKHW03001229">
    <property type="protein sequence ID" value="KYO43084.1"/>
    <property type="molecule type" value="Genomic_DNA"/>
</dbReference>
<evidence type="ECO:0000256" key="1">
    <source>
        <dbReference type="SAM" id="MobiDB-lite"/>
    </source>
</evidence>
<proteinExistence type="predicted"/>
<feature type="region of interest" description="Disordered" evidence="1">
    <location>
        <begin position="1"/>
        <end position="35"/>
    </location>
</feature>
<dbReference type="InterPro" id="IPR003309">
    <property type="entry name" value="SCAN_dom"/>
</dbReference>
<keyword evidence="4" id="KW-1185">Reference proteome</keyword>
<name>A0A151P1X8_ALLMI</name>
<organism evidence="3 4">
    <name type="scientific">Alligator mississippiensis</name>
    <name type="common">American alligator</name>
    <dbReference type="NCBI Taxonomy" id="8496"/>
    <lineage>
        <taxon>Eukaryota</taxon>
        <taxon>Metazoa</taxon>
        <taxon>Chordata</taxon>
        <taxon>Craniata</taxon>
        <taxon>Vertebrata</taxon>
        <taxon>Euteleostomi</taxon>
        <taxon>Archelosauria</taxon>
        <taxon>Archosauria</taxon>
        <taxon>Crocodylia</taxon>
        <taxon>Alligatoridae</taxon>
        <taxon>Alligatorinae</taxon>
        <taxon>Alligator</taxon>
    </lineage>
</organism>
<sequence length="224" mass="25906">MRPEAEERDSKHKYELELKRKEHGKEQRQHKKEQHEHELAVIQMQGNANTAGAQPVQDAFPRLNTPIFSCYKDGDDPEVFLSIFKNQACRWKLPKEEFMKHMAALVEGSMSVVLDSLPLESADNYDAFKNAVSSRFKLGPYYFWKKFRNICPQPEKTMADFAALVWDALLKWAEGAKADNLEKALHLMVLDQFYYCCPREIKTLVKAGPPKLSKRPLKLRISCC</sequence>
<dbReference type="Pfam" id="PF02023">
    <property type="entry name" value="SCAN"/>
    <property type="match status" value="1"/>
</dbReference>
<dbReference type="Gene3D" id="1.10.4020.10">
    <property type="entry name" value="DNA breaking-rejoining enzymes"/>
    <property type="match status" value="1"/>
</dbReference>
<dbReference type="AlphaFoldDB" id="A0A151P1X8"/>
<dbReference type="SUPFAM" id="SSF47353">
    <property type="entry name" value="Retrovirus capsid dimerization domain-like"/>
    <property type="match status" value="1"/>
</dbReference>
<accession>A0A151P1X8</accession>
<evidence type="ECO:0000313" key="3">
    <source>
        <dbReference type="EMBL" id="KYO43084.1"/>
    </source>
</evidence>
<comment type="caution">
    <text evidence="3">The sequence shown here is derived from an EMBL/GenBank/DDBJ whole genome shotgun (WGS) entry which is preliminary data.</text>
</comment>
<dbReference type="InterPro" id="IPR038269">
    <property type="entry name" value="SCAN_sf"/>
</dbReference>
<dbReference type="STRING" id="8496.A0A151P1X8"/>
<feature type="domain" description="SCAN box" evidence="2">
    <location>
        <begin position="144"/>
        <end position="214"/>
    </location>
</feature>
<protein>
    <recommendedName>
        <fullName evidence="2">SCAN box domain-containing protein</fullName>
    </recommendedName>
</protein>
<dbReference type="Proteomes" id="UP000050525">
    <property type="component" value="Unassembled WGS sequence"/>
</dbReference>
<dbReference type="PANTHER" id="PTHR46888">
    <property type="entry name" value="ZINC KNUCKLE DOMAINCONTAINING PROTEIN-RELATED"/>
    <property type="match status" value="1"/>
</dbReference>
<evidence type="ECO:0000313" key="4">
    <source>
        <dbReference type="Proteomes" id="UP000050525"/>
    </source>
</evidence>
<evidence type="ECO:0000259" key="2">
    <source>
        <dbReference type="Pfam" id="PF02023"/>
    </source>
</evidence>
<reference evidence="3 4" key="1">
    <citation type="journal article" date="2012" name="Genome Biol.">
        <title>Sequencing three crocodilian genomes to illuminate the evolution of archosaurs and amniotes.</title>
        <authorList>
            <person name="St John J.A."/>
            <person name="Braun E.L."/>
            <person name="Isberg S.R."/>
            <person name="Miles L.G."/>
            <person name="Chong A.Y."/>
            <person name="Gongora J."/>
            <person name="Dalzell P."/>
            <person name="Moran C."/>
            <person name="Bed'hom B."/>
            <person name="Abzhanov A."/>
            <person name="Burgess S.C."/>
            <person name="Cooksey A.M."/>
            <person name="Castoe T.A."/>
            <person name="Crawford N.G."/>
            <person name="Densmore L.D."/>
            <person name="Drew J.C."/>
            <person name="Edwards S.V."/>
            <person name="Faircloth B.C."/>
            <person name="Fujita M.K."/>
            <person name="Greenwold M.J."/>
            <person name="Hoffmann F.G."/>
            <person name="Howard J.M."/>
            <person name="Iguchi T."/>
            <person name="Janes D.E."/>
            <person name="Khan S.Y."/>
            <person name="Kohno S."/>
            <person name="de Koning A.J."/>
            <person name="Lance S.L."/>
            <person name="McCarthy F.M."/>
            <person name="McCormack J.E."/>
            <person name="Merchant M.E."/>
            <person name="Peterson D.G."/>
            <person name="Pollock D.D."/>
            <person name="Pourmand N."/>
            <person name="Raney B.J."/>
            <person name="Roessler K.A."/>
            <person name="Sanford J.R."/>
            <person name="Sawyer R.H."/>
            <person name="Schmidt C.J."/>
            <person name="Triplett E.W."/>
            <person name="Tuberville T.D."/>
            <person name="Venegas-Anaya M."/>
            <person name="Howard J.T."/>
            <person name="Jarvis E.D."/>
            <person name="Guillette L.J.Jr."/>
            <person name="Glenn T.C."/>
            <person name="Green R.E."/>
            <person name="Ray D.A."/>
        </authorList>
    </citation>
    <scope>NUCLEOTIDE SEQUENCE [LARGE SCALE GENOMIC DNA]</scope>
    <source>
        <strain evidence="3">KSC_2009_1</strain>
    </source>
</reference>